<comment type="caution">
    <text evidence="2">The sequence shown here is derived from an EMBL/GenBank/DDBJ whole genome shotgun (WGS) entry which is preliminary data.</text>
</comment>
<sequence>MLKYGESSLHPLKHRFSRPNQGNIMKKLFILLALAAPLAYAGELSCKEGAATNEGITNHWHCTYQGRDLDAAYQAMRRQDLYGIEALPAKLTRRNSTRKWQDSSACDDDGNRDRTVTTIRRTANSLTVEHLFLGACLNPSDTKIHLQRQGGKILIHYQNSAS</sequence>
<dbReference type="AlphaFoldDB" id="F0EX92"/>
<dbReference type="HOGENOM" id="CLU_1633196_0_0_4"/>
<keyword evidence="3" id="KW-1185">Reference proteome</keyword>
<evidence type="ECO:0000313" key="3">
    <source>
        <dbReference type="Proteomes" id="UP000004088"/>
    </source>
</evidence>
<reference evidence="2 3" key="1">
    <citation type="submission" date="2011-01" db="EMBL/GenBank/DDBJ databases">
        <authorList>
            <person name="Muzny D."/>
            <person name="Qin X."/>
            <person name="Deng J."/>
            <person name="Jiang H."/>
            <person name="Liu Y."/>
            <person name="Qu J."/>
            <person name="Song X.-Z."/>
            <person name="Zhang L."/>
            <person name="Thornton R."/>
            <person name="Coyle M."/>
            <person name="Francisco L."/>
            <person name="Jackson L."/>
            <person name="Javaid M."/>
            <person name="Korchina V."/>
            <person name="Kovar C."/>
            <person name="Mata R."/>
            <person name="Mathew T."/>
            <person name="Ngo R."/>
            <person name="Nguyen L."/>
            <person name="Nguyen N."/>
            <person name="Okwuonu G."/>
            <person name="Ongeri F."/>
            <person name="Pham C."/>
            <person name="Simmons D."/>
            <person name="Wilczek-Boney K."/>
            <person name="Hale W."/>
            <person name="Jakkamsetti A."/>
            <person name="Pham P."/>
            <person name="Ruth R."/>
            <person name="San Lucas F."/>
            <person name="Warren J."/>
            <person name="Zhang J."/>
            <person name="Zhao Z."/>
            <person name="Zhou C."/>
            <person name="Zhu D."/>
            <person name="Lee S."/>
            <person name="Bess C."/>
            <person name="Blankenburg K."/>
            <person name="Forbes L."/>
            <person name="Fu Q."/>
            <person name="Gubbala S."/>
            <person name="Hirani K."/>
            <person name="Jayaseelan J.C."/>
            <person name="Lara F."/>
            <person name="Munidasa M."/>
            <person name="Palculict T."/>
            <person name="Patil S."/>
            <person name="Pu L.-L."/>
            <person name="Saada N."/>
            <person name="Tang L."/>
            <person name="Weissenberger G."/>
            <person name="Zhu Y."/>
            <person name="Hemphill L."/>
            <person name="Shang Y."/>
            <person name="Youmans B."/>
            <person name="Ayvaz T."/>
            <person name="Ross M."/>
            <person name="Santibanez J."/>
            <person name="Aqrawi P."/>
            <person name="Gross S."/>
            <person name="Joshi V."/>
            <person name="Fowler G."/>
            <person name="Nazareth L."/>
            <person name="Reid J."/>
            <person name="Worley K."/>
            <person name="Petrosino J."/>
            <person name="Highlander S."/>
            <person name="Gibbs R."/>
        </authorList>
    </citation>
    <scope>NUCLEOTIDE SEQUENCE [LARGE SCALE GENOMIC DNA]</scope>
    <source>
        <strain evidence="2 3">ATCC 33394</strain>
    </source>
</reference>
<keyword evidence="1" id="KW-0732">Signal</keyword>
<accession>F0EX92</accession>
<dbReference type="Proteomes" id="UP000004088">
    <property type="component" value="Unassembled WGS sequence"/>
</dbReference>
<gene>
    <name evidence="2" type="ORF">HMPREF9098_0476</name>
</gene>
<protein>
    <submittedName>
        <fullName evidence="2">Uncharacterized protein</fullName>
    </submittedName>
</protein>
<name>F0EX92_9NEIS</name>
<evidence type="ECO:0000313" key="2">
    <source>
        <dbReference type="EMBL" id="EGC18327.1"/>
    </source>
</evidence>
<dbReference type="EMBL" id="AEWV01000006">
    <property type="protein sequence ID" value="EGC18327.1"/>
    <property type="molecule type" value="Genomic_DNA"/>
</dbReference>
<feature type="chain" id="PRO_5003246973" evidence="1">
    <location>
        <begin position="42"/>
        <end position="162"/>
    </location>
</feature>
<proteinExistence type="predicted"/>
<organism evidence="2 3">
    <name type="scientific">Kingella denitrificans ATCC 33394</name>
    <dbReference type="NCBI Taxonomy" id="888741"/>
    <lineage>
        <taxon>Bacteria</taxon>
        <taxon>Pseudomonadati</taxon>
        <taxon>Pseudomonadota</taxon>
        <taxon>Betaproteobacteria</taxon>
        <taxon>Neisseriales</taxon>
        <taxon>Neisseriaceae</taxon>
        <taxon>Kingella</taxon>
    </lineage>
</organism>
<feature type="signal peptide" evidence="1">
    <location>
        <begin position="1"/>
        <end position="41"/>
    </location>
</feature>
<evidence type="ECO:0000256" key="1">
    <source>
        <dbReference type="SAM" id="SignalP"/>
    </source>
</evidence>